<dbReference type="EMBL" id="LSMT01000014">
    <property type="protein sequence ID" value="PFX33202.1"/>
    <property type="molecule type" value="Genomic_DNA"/>
</dbReference>
<evidence type="ECO:0000256" key="2">
    <source>
        <dbReference type="SAM" id="SignalP"/>
    </source>
</evidence>
<sequence>MIRTDMMTSAVIGCLVAVACFAAVDSRALSSLEISANQQNLAQAAQQVSFQSQSDEVKHDKASKELSGVYYSEYPWHYGSYPYGYPQYPYPYQHPHVAAPSPVVVHPALHPAVHPAHATIHYPYPYNYPYPYHYPYGYNYWNYNCGYPGCETHVEPKENKPAEESKEENEDKEDKKSNIDQ</sequence>
<evidence type="ECO:0000313" key="3">
    <source>
        <dbReference type="EMBL" id="PFX33202.1"/>
    </source>
</evidence>
<accession>A0A2B4SX76</accession>
<dbReference type="AlphaFoldDB" id="A0A2B4SX76"/>
<reference evidence="4" key="1">
    <citation type="journal article" date="2017" name="bioRxiv">
        <title>Comparative analysis of the genomes of Stylophora pistillata and Acropora digitifera provides evidence for extensive differences between species of corals.</title>
        <authorList>
            <person name="Voolstra C.R."/>
            <person name="Li Y."/>
            <person name="Liew Y.J."/>
            <person name="Baumgarten S."/>
            <person name="Zoccola D."/>
            <person name="Flot J.-F."/>
            <person name="Tambutte S."/>
            <person name="Allemand D."/>
            <person name="Aranda M."/>
        </authorList>
    </citation>
    <scope>NUCLEOTIDE SEQUENCE [LARGE SCALE GENOMIC DNA]</scope>
</reference>
<feature type="region of interest" description="Disordered" evidence="1">
    <location>
        <begin position="154"/>
        <end position="181"/>
    </location>
</feature>
<proteinExistence type="predicted"/>
<dbReference type="Proteomes" id="UP000225706">
    <property type="component" value="Unassembled WGS sequence"/>
</dbReference>
<feature type="signal peptide" evidence="2">
    <location>
        <begin position="1"/>
        <end position="26"/>
    </location>
</feature>
<gene>
    <name evidence="3" type="ORF">AWC38_SpisGene1856</name>
</gene>
<evidence type="ECO:0000313" key="4">
    <source>
        <dbReference type="Proteomes" id="UP000225706"/>
    </source>
</evidence>
<feature type="compositionally biased region" description="Basic and acidic residues" evidence="1">
    <location>
        <begin position="172"/>
        <end position="181"/>
    </location>
</feature>
<keyword evidence="4" id="KW-1185">Reference proteome</keyword>
<comment type="caution">
    <text evidence="3">The sequence shown here is derived from an EMBL/GenBank/DDBJ whole genome shotgun (WGS) entry which is preliminary data.</text>
</comment>
<name>A0A2B4SX76_STYPI</name>
<organism evidence="3 4">
    <name type="scientific">Stylophora pistillata</name>
    <name type="common">Smooth cauliflower coral</name>
    <dbReference type="NCBI Taxonomy" id="50429"/>
    <lineage>
        <taxon>Eukaryota</taxon>
        <taxon>Metazoa</taxon>
        <taxon>Cnidaria</taxon>
        <taxon>Anthozoa</taxon>
        <taxon>Hexacorallia</taxon>
        <taxon>Scleractinia</taxon>
        <taxon>Astrocoeniina</taxon>
        <taxon>Pocilloporidae</taxon>
        <taxon>Stylophora</taxon>
    </lineage>
</organism>
<feature type="chain" id="PRO_5012134575" evidence="2">
    <location>
        <begin position="27"/>
        <end position="181"/>
    </location>
</feature>
<evidence type="ECO:0000256" key="1">
    <source>
        <dbReference type="SAM" id="MobiDB-lite"/>
    </source>
</evidence>
<protein>
    <submittedName>
        <fullName evidence="3">Uncharacterized protein</fullName>
    </submittedName>
</protein>
<dbReference type="PROSITE" id="PS51257">
    <property type="entry name" value="PROKAR_LIPOPROTEIN"/>
    <property type="match status" value="1"/>
</dbReference>
<feature type="compositionally biased region" description="Basic and acidic residues" evidence="1">
    <location>
        <begin position="154"/>
        <end position="164"/>
    </location>
</feature>
<keyword evidence="2" id="KW-0732">Signal</keyword>